<protein>
    <recommendedName>
        <fullName evidence="2">NAD-dependent epimerase/dehydratase domain-containing protein</fullName>
    </recommendedName>
</protein>
<dbReference type="AlphaFoldDB" id="A0AAD5ZTH8"/>
<proteinExistence type="predicted"/>
<dbReference type="PANTHER" id="PTHR10366:SF852">
    <property type="entry name" value="CINNAMOYL-COA REDUCTASE CAD2"/>
    <property type="match status" value="1"/>
</dbReference>
<gene>
    <name evidence="3" type="ORF">LUZ61_007475</name>
</gene>
<evidence type="ECO:0000256" key="1">
    <source>
        <dbReference type="ARBA" id="ARBA00023002"/>
    </source>
</evidence>
<dbReference type="SUPFAM" id="SSF51735">
    <property type="entry name" value="NAD(P)-binding Rossmann-fold domains"/>
    <property type="match status" value="1"/>
</dbReference>
<dbReference type="FunFam" id="3.40.50.720:FF:000085">
    <property type="entry name" value="Dihydroflavonol reductase"/>
    <property type="match status" value="1"/>
</dbReference>
<sequence>MSSEGKVVCVTGANGFIATWLVKVLLQRGYTVRASVRDPCNPKKTDHLRNLDGAEERLHLFKADLLEEGSFDEIVDGCDCVFHTASPFVNDSDPVDPQAELIDPAVKGTLNVLASCKKSSFVGKVIITSSLAAVVVDGKPKPPNFTYDETFFSDPQFCEQIKMWYVLSKTLAEQAAWKFSKENDINIITINPAMVIGPLLQPTLNTSSAAILKLIDGTPAFPNVTIGWVDVRDVVMAHVLAFESPSANGRYCLNEEVAHFSDIVKIIREMYPHLKLADKCADDKPFPPYYQVSKEKAKALGVEFRPLKTSIKDTIESLREKGFVTF</sequence>
<evidence type="ECO:0000259" key="2">
    <source>
        <dbReference type="Pfam" id="PF01370"/>
    </source>
</evidence>
<dbReference type="Proteomes" id="UP001210211">
    <property type="component" value="Unassembled WGS sequence"/>
</dbReference>
<reference evidence="3 4" key="1">
    <citation type="journal article" date="2022" name="Cell">
        <title>Repeat-based holocentromeres influence genome architecture and karyotype evolution.</title>
        <authorList>
            <person name="Hofstatter P.G."/>
            <person name="Thangavel G."/>
            <person name="Lux T."/>
            <person name="Neumann P."/>
            <person name="Vondrak T."/>
            <person name="Novak P."/>
            <person name="Zhang M."/>
            <person name="Costa L."/>
            <person name="Castellani M."/>
            <person name="Scott A."/>
            <person name="Toegelov H."/>
            <person name="Fuchs J."/>
            <person name="Mata-Sucre Y."/>
            <person name="Dias Y."/>
            <person name="Vanzela A.L.L."/>
            <person name="Huettel B."/>
            <person name="Almeida C.C.S."/>
            <person name="Simkova H."/>
            <person name="Souza G."/>
            <person name="Pedrosa-Harand A."/>
            <person name="Macas J."/>
            <person name="Mayer K.F.X."/>
            <person name="Houben A."/>
            <person name="Marques A."/>
        </authorList>
    </citation>
    <scope>NUCLEOTIDE SEQUENCE [LARGE SCALE GENOMIC DNA]</scope>
    <source>
        <strain evidence="3">RhyTen1mFocal</strain>
    </source>
</reference>
<feature type="domain" description="NAD-dependent epimerase/dehydratase" evidence="2">
    <location>
        <begin position="8"/>
        <end position="248"/>
    </location>
</feature>
<keyword evidence="4" id="KW-1185">Reference proteome</keyword>
<dbReference type="InterPro" id="IPR050425">
    <property type="entry name" value="NAD(P)_dehydrat-like"/>
</dbReference>
<dbReference type="Gene3D" id="3.40.50.720">
    <property type="entry name" value="NAD(P)-binding Rossmann-like Domain"/>
    <property type="match status" value="1"/>
</dbReference>
<dbReference type="GO" id="GO:0016616">
    <property type="term" value="F:oxidoreductase activity, acting on the CH-OH group of donors, NAD or NADP as acceptor"/>
    <property type="evidence" value="ECO:0007669"/>
    <property type="project" value="TreeGrafter"/>
</dbReference>
<dbReference type="PANTHER" id="PTHR10366">
    <property type="entry name" value="NAD DEPENDENT EPIMERASE/DEHYDRATASE"/>
    <property type="match status" value="1"/>
</dbReference>
<evidence type="ECO:0000313" key="3">
    <source>
        <dbReference type="EMBL" id="KAJ3703770.1"/>
    </source>
</evidence>
<dbReference type="EMBL" id="JAMRDG010000001">
    <property type="protein sequence ID" value="KAJ3703770.1"/>
    <property type="molecule type" value="Genomic_DNA"/>
</dbReference>
<dbReference type="Pfam" id="PF01370">
    <property type="entry name" value="Epimerase"/>
    <property type="match status" value="1"/>
</dbReference>
<keyword evidence="1" id="KW-0560">Oxidoreductase</keyword>
<comment type="caution">
    <text evidence="3">The sequence shown here is derived from an EMBL/GenBank/DDBJ whole genome shotgun (WGS) entry which is preliminary data.</text>
</comment>
<accession>A0AAD5ZTH8</accession>
<dbReference type="InterPro" id="IPR001509">
    <property type="entry name" value="Epimerase_deHydtase"/>
</dbReference>
<name>A0AAD5ZTH8_9POAL</name>
<organism evidence="3 4">
    <name type="scientific">Rhynchospora tenuis</name>
    <dbReference type="NCBI Taxonomy" id="198213"/>
    <lineage>
        <taxon>Eukaryota</taxon>
        <taxon>Viridiplantae</taxon>
        <taxon>Streptophyta</taxon>
        <taxon>Embryophyta</taxon>
        <taxon>Tracheophyta</taxon>
        <taxon>Spermatophyta</taxon>
        <taxon>Magnoliopsida</taxon>
        <taxon>Liliopsida</taxon>
        <taxon>Poales</taxon>
        <taxon>Cyperaceae</taxon>
        <taxon>Cyperoideae</taxon>
        <taxon>Rhynchosporeae</taxon>
        <taxon>Rhynchospora</taxon>
    </lineage>
</organism>
<evidence type="ECO:0000313" key="4">
    <source>
        <dbReference type="Proteomes" id="UP001210211"/>
    </source>
</evidence>
<dbReference type="CDD" id="cd08958">
    <property type="entry name" value="FR_SDR_e"/>
    <property type="match status" value="1"/>
</dbReference>
<dbReference type="InterPro" id="IPR036291">
    <property type="entry name" value="NAD(P)-bd_dom_sf"/>
</dbReference>